<dbReference type="InterPro" id="IPR011990">
    <property type="entry name" value="TPR-like_helical_dom_sf"/>
</dbReference>
<dbReference type="InterPro" id="IPR051722">
    <property type="entry name" value="Endocytosis_PI4K-reg_protein"/>
</dbReference>
<dbReference type="Gene3D" id="1.25.40.10">
    <property type="entry name" value="Tetratricopeptide repeat domain"/>
    <property type="match status" value="1"/>
</dbReference>
<evidence type="ECO:0000256" key="6">
    <source>
        <dbReference type="ARBA" id="ARBA00039231"/>
    </source>
</evidence>
<feature type="region of interest" description="Disordered" evidence="7">
    <location>
        <begin position="712"/>
        <end position="734"/>
    </location>
</feature>
<dbReference type="Proteomes" id="UP000837801">
    <property type="component" value="Unassembled WGS sequence"/>
</dbReference>
<feature type="region of interest" description="Disordered" evidence="7">
    <location>
        <begin position="746"/>
        <end position="776"/>
    </location>
</feature>
<sequence length="955" mass="109484">MSSKYIASADVTNMRTLTLGMFPKDVLEFQESQEFFQQITFIDYQLQLLIQNEFQGQEFAPVYDQNDGYDSQSEKLVQLIDYAISISANYNDQSKTYRESLYYVSVIGQLFYLNNQPKELSRAVGSIHVTSDNNNNVNGATGEDELLRYLTCRYKVLQGISGMVNDEQEVALSGPHVWNEYLLNWNALFNKSNVAANRWLEFLYDKFTDVLTADGLSKLEFHHLRQQDFATNHYSLISLSNYLSRHSNKNKVTPSFKQEYASWLSKVLEVKMLDSRSFPNASQNHQEINTFVDNLYESLNNVSYYHTILKPALSNKFLVSCTTKTYQSQVVICNLVKTLLSLNEFDEAYAAMKTYIQYLHIDQEQKLGYIDNILSIIDTYTACILAFNPLDSFINSTTKKFKYTTKKMVVEMVEKLSGDLIGYLGELENMCDLTYDDDDETDELSFLFKKYNLNVLLDDRSSYIDLVSKAWYSLGRFYEFLSTYEAATESNLELYIGKLLQFYKNGLIVNSTGNSELLFNYALCLAYNRSLLSASKLCKFILKKYPESFKTWNLLVLLLTSFESHNPDHSLGKSGSNNATTAATADTTITTQTSTTINRSTSSPSYSFESEKFVNNALNIAALFIEKYSKSKGTIKLSFETKYYIIQLKLTQCAILESIYGVDYILEALPEVFGLFHELFDQVLVHSKNGGNSENWKHAAASTDNAWSHRPSFIDPAVNGNGHENGHARRKKSNDIEHISEKLKSLSKTASHHHKTSKTPERQTSTKSTRNSGTPAERKLLQDLWLWASSVYSKIGNLDQAEECIVEAETVYESNVKTFSSLGYLTSKSRKFLSLQEFEKALEILAKNENYYNRKDFMFTLLGLCKLFMIDDQLKSSLFISATDLEAGIIRLKNYLEKFTLCWPHGHSQPEVWWYLSLIYERIDDKVLLNTSLWKCIDLEDYRPVRDFSTSVIES</sequence>
<dbReference type="SUPFAM" id="SSF48452">
    <property type="entry name" value="TPR-like"/>
    <property type="match status" value="1"/>
</dbReference>
<dbReference type="GO" id="GO:0005886">
    <property type="term" value="C:plasma membrane"/>
    <property type="evidence" value="ECO:0007669"/>
    <property type="project" value="UniProtKB-SubCell"/>
</dbReference>
<keyword evidence="4" id="KW-0254">Endocytosis</keyword>
<evidence type="ECO:0000256" key="3">
    <source>
        <dbReference type="ARBA" id="ARBA00004463"/>
    </source>
</evidence>
<evidence type="ECO:0000256" key="7">
    <source>
        <dbReference type="SAM" id="MobiDB-lite"/>
    </source>
</evidence>
<dbReference type="EMBL" id="CAKXYY010000023">
    <property type="protein sequence ID" value="CAH2355215.1"/>
    <property type="molecule type" value="Genomic_DNA"/>
</dbReference>
<accession>A0A9P0QVA2</accession>
<dbReference type="CDD" id="cd23270">
    <property type="entry name" value="YPP1"/>
    <property type="match status" value="1"/>
</dbReference>
<protein>
    <recommendedName>
        <fullName evidence="6">Cargo-transport protein YPP1</fullName>
    </recommendedName>
</protein>
<evidence type="ECO:0000256" key="4">
    <source>
        <dbReference type="ARBA" id="ARBA00022583"/>
    </source>
</evidence>
<name>A0A9P0QVA2_9ASCO</name>
<dbReference type="AlphaFoldDB" id="A0A9P0QVA2"/>
<keyword evidence="9" id="KW-1185">Reference proteome</keyword>
<gene>
    <name evidence="8" type="ORF">CLIB1423_23S00320</name>
</gene>
<comment type="subcellular location">
    <subcellularLocation>
        <location evidence="2">Cell membrane</location>
        <topology evidence="2">Peripheral membrane protein</topology>
        <orientation evidence="2">Cytoplasmic side</orientation>
    </subcellularLocation>
    <subcellularLocation>
        <location evidence="3">Cytoplasmic granule</location>
    </subcellularLocation>
</comment>
<dbReference type="PANTHER" id="PTHR23083">
    <property type="entry name" value="TETRATRICOPEPTIDE REPEAT PROTEIN, TPR"/>
    <property type="match status" value="1"/>
</dbReference>
<organism evidence="8 9">
    <name type="scientific">[Candida] railenensis</name>
    <dbReference type="NCBI Taxonomy" id="45579"/>
    <lineage>
        <taxon>Eukaryota</taxon>
        <taxon>Fungi</taxon>
        <taxon>Dikarya</taxon>
        <taxon>Ascomycota</taxon>
        <taxon>Saccharomycotina</taxon>
        <taxon>Pichiomycetes</taxon>
        <taxon>Debaryomycetaceae</taxon>
        <taxon>Kurtzmaniella</taxon>
    </lineage>
</organism>
<comment type="function">
    <text evidence="1">Involved in endocytosis.</text>
</comment>
<comment type="caution">
    <text evidence="8">The sequence shown here is derived from an EMBL/GenBank/DDBJ whole genome shotgun (WGS) entry which is preliminary data.</text>
</comment>
<dbReference type="GO" id="GO:0006897">
    <property type="term" value="P:endocytosis"/>
    <property type="evidence" value="ECO:0007669"/>
    <property type="project" value="UniProtKB-KW"/>
</dbReference>
<reference evidence="8" key="1">
    <citation type="submission" date="2022-03" db="EMBL/GenBank/DDBJ databases">
        <authorList>
            <person name="Legras J.-L."/>
            <person name="Devillers H."/>
            <person name="Grondin C."/>
        </authorList>
    </citation>
    <scope>NUCLEOTIDE SEQUENCE</scope>
    <source>
        <strain evidence="8">CLIB 1423</strain>
    </source>
</reference>
<dbReference type="OrthoDB" id="29013at2759"/>
<feature type="compositionally biased region" description="Polar residues" evidence="7">
    <location>
        <begin position="762"/>
        <end position="774"/>
    </location>
</feature>
<evidence type="ECO:0000313" key="9">
    <source>
        <dbReference type="Proteomes" id="UP000837801"/>
    </source>
</evidence>
<evidence type="ECO:0000256" key="5">
    <source>
        <dbReference type="ARBA" id="ARBA00038251"/>
    </source>
</evidence>
<proteinExistence type="inferred from homology"/>
<evidence type="ECO:0000256" key="2">
    <source>
        <dbReference type="ARBA" id="ARBA00004413"/>
    </source>
</evidence>
<comment type="similarity">
    <text evidence="5">Belongs to the YPP1 family.</text>
</comment>
<dbReference type="PANTHER" id="PTHR23083:SF464">
    <property type="entry name" value="TETRATRICOPEPTIDE REPEAT DOMAIN 7, ISOFORM A"/>
    <property type="match status" value="1"/>
</dbReference>
<evidence type="ECO:0000256" key="1">
    <source>
        <dbReference type="ARBA" id="ARBA00002550"/>
    </source>
</evidence>
<evidence type="ECO:0000313" key="8">
    <source>
        <dbReference type="EMBL" id="CAH2355215.1"/>
    </source>
</evidence>